<feature type="compositionally biased region" description="Pro residues" evidence="1">
    <location>
        <begin position="173"/>
        <end position="183"/>
    </location>
</feature>
<reference evidence="2 3" key="1">
    <citation type="submission" date="2018-02" db="EMBL/GenBank/DDBJ databases">
        <title>Genome sequence of the basidiomycete white-rot fungus Phlebia centrifuga.</title>
        <authorList>
            <person name="Granchi Z."/>
            <person name="Peng M."/>
            <person name="de Vries R.P."/>
            <person name="Hilden K."/>
            <person name="Makela M.R."/>
            <person name="Grigoriev I."/>
            <person name="Riley R."/>
        </authorList>
    </citation>
    <scope>NUCLEOTIDE SEQUENCE [LARGE SCALE GENOMIC DNA]</scope>
    <source>
        <strain evidence="2 3">FBCC195</strain>
    </source>
</reference>
<evidence type="ECO:0000256" key="1">
    <source>
        <dbReference type="SAM" id="MobiDB-lite"/>
    </source>
</evidence>
<sequence length="347" mass="38218">MDTDRPAVPTLDRPPLQMMITPLSRPQSPSASSVNMSDSSCDSGRSLSSLESFHAPILNGQHSLAFLHNEVSQHSMSAGIAFGMKIPRIMVTVPSSEQLLECAQSYGNEGHADQSDEVKWLEEYGQWDNPAEGSWKDMHSTDDDDDNDSDASSFASSLFITVPDSSSISTSPPLSPTSPPNSPPAYEHHRSHKFLNDRSSPVSPTSQRHVSPPLYEDLYSVPSSPALWLCHIVSKPFLEHKYRRMQKLRKAPPTTRARTFSSPTPPPPRSSSRHWAAAEDPFAMQPLLRHQSATSPTTSASAFAMRPPAGSFVQQENVSSWSVGTESLELRRTGWSSSLGRFFKKTK</sequence>
<gene>
    <name evidence="2" type="ORF">PHLCEN_2v13075</name>
</gene>
<dbReference type="AlphaFoldDB" id="A0A2R6NF66"/>
<evidence type="ECO:0000313" key="3">
    <source>
        <dbReference type="Proteomes" id="UP000186601"/>
    </source>
</evidence>
<dbReference type="Proteomes" id="UP000186601">
    <property type="component" value="Unassembled WGS sequence"/>
</dbReference>
<proteinExistence type="predicted"/>
<feature type="compositionally biased region" description="Polar residues" evidence="1">
    <location>
        <begin position="197"/>
        <end position="209"/>
    </location>
</feature>
<dbReference type="EMBL" id="MLYV02001296">
    <property type="protein sequence ID" value="PSR71027.1"/>
    <property type="molecule type" value="Genomic_DNA"/>
</dbReference>
<feature type="region of interest" description="Disordered" evidence="1">
    <location>
        <begin position="1"/>
        <end position="46"/>
    </location>
</feature>
<evidence type="ECO:0000313" key="2">
    <source>
        <dbReference type="EMBL" id="PSR71027.1"/>
    </source>
</evidence>
<feature type="region of interest" description="Disordered" evidence="1">
    <location>
        <begin position="131"/>
        <end position="152"/>
    </location>
</feature>
<feature type="region of interest" description="Disordered" evidence="1">
    <location>
        <begin position="164"/>
        <end position="210"/>
    </location>
</feature>
<comment type="caution">
    <text evidence="2">The sequence shown here is derived from an EMBL/GenBank/DDBJ whole genome shotgun (WGS) entry which is preliminary data.</text>
</comment>
<protein>
    <submittedName>
        <fullName evidence="2">Uncharacterized protein</fullName>
    </submittedName>
</protein>
<feature type="compositionally biased region" description="Low complexity" evidence="1">
    <location>
        <begin position="252"/>
        <end position="262"/>
    </location>
</feature>
<keyword evidence="3" id="KW-1185">Reference proteome</keyword>
<organism evidence="2 3">
    <name type="scientific">Hermanssonia centrifuga</name>
    <dbReference type="NCBI Taxonomy" id="98765"/>
    <lineage>
        <taxon>Eukaryota</taxon>
        <taxon>Fungi</taxon>
        <taxon>Dikarya</taxon>
        <taxon>Basidiomycota</taxon>
        <taxon>Agaricomycotina</taxon>
        <taxon>Agaricomycetes</taxon>
        <taxon>Polyporales</taxon>
        <taxon>Meruliaceae</taxon>
        <taxon>Hermanssonia</taxon>
    </lineage>
</organism>
<name>A0A2R6NF66_9APHY</name>
<accession>A0A2R6NF66</accession>
<feature type="region of interest" description="Disordered" evidence="1">
    <location>
        <begin position="248"/>
        <end position="274"/>
    </location>
</feature>
<feature type="compositionally biased region" description="Low complexity" evidence="1">
    <location>
        <begin position="28"/>
        <end position="46"/>
    </location>
</feature>